<protein>
    <submittedName>
        <fullName evidence="2">Pimeloyl-ACP methyl ester carboxylesterase</fullName>
    </submittedName>
</protein>
<dbReference type="PANTHER" id="PTHR43798">
    <property type="entry name" value="MONOACYLGLYCEROL LIPASE"/>
    <property type="match status" value="1"/>
</dbReference>
<evidence type="ECO:0000313" key="3">
    <source>
        <dbReference type="Proteomes" id="UP000199691"/>
    </source>
</evidence>
<accession>A0A1H0X3H8</accession>
<dbReference type="InterPro" id="IPR000073">
    <property type="entry name" value="AB_hydrolase_1"/>
</dbReference>
<organism evidence="2 3">
    <name type="scientific">Lentzea jiangxiensis</name>
    <dbReference type="NCBI Taxonomy" id="641025"/>
    <lineage>
        <taxon>Bacteria</taxon>
        <taxon>Bacillati</taxon>
        <taxon>Actinomycetota</taxon>
        <taxon>Actinomycetes</taxon>
        <taxon>Pseudonocardiales</taxon>
        <taxon>Pseudonocardiaceae</taxon>
        <taxon>Lentzea</taxon>
    </lineage>
</organism>
<dbReference type="EMBL" id="FNIX01000032">
    <property type="protein sequence ID" value="SDP97517.1"/>
    <property type="molecule type" value="Genomic_DNA"/>
</dbReference>
<dbReference type="InterPro" id="IPR050266">
    <property type="entry name" value="AB_hydrolase_sf"/>
</dbReference>
<gene>
    <name evidence="2" type="ORF">SAMN05421507_1324</name>
</gene>
<dbReference type="OrthoDB" id="5422338at2"/>
<dbReference type="Gene3D" id="3.40.50.1820">
    <property type="entry name" value="alpha/beta hydrolase"/>
    <property type="match status" value="1"/>
</dbReference>
<name>A0A1H0X3H8_9PSEU</name>
<dbReference type="AlphaFoldDB" id="A0A1H0X3H8"/>
<dbReference type="Proteomes" id="UP000199691">
    <property type="component" value="Unassembled WGS sequence"/>
</dbReference>
<dbReference type="STRING" id="641025.SAMN05421507_1324"/>
<evidence type="ECO:0000259" key="1">
    <source>
        <dbReference type="Pfam" id="PF00561"/>
    </source>
</evidence>
<dbReference type="InterPro" id="IPR029058">
    <property type="entry name" value="AB_hydrolase_fold"/>
</dbReference>
<dbReference type="GO" id="GO:0003824">
    <property type="term" value="F:catalytic activity"/>
    <property type="evidence" value="ECO:0007669"/>
    <property type="project" value="UniProtKB-ARBA"/>
</dbReference>
<evidence type="ECO:0000313" key="2">
    <source>
        <dbReference type="EMBL" id="SDP97517.1"/>
    </source>
</evidence>
<dbReference type="Pfam" id="PF00561">
    <property type="entry name" value="Abhydrolase_1"/>
    <property type="match status" value="1"/>
</dbReference>
<reference evidence="3" key="1">
    <citation type="submission" date="2016-10" db="EMBL/GenBank/DDBJ databases">
        <authorList>
            <person name="Varghese N."/>
            <person name="Submissions S."/>
        </authorList>
    </citation>
    <scope>NUCLEOTIDE SEQUENCE [LARGE SCALE GENOMIC DNA]</scope>
    <source>
        <strain evidence="3">CGMCC 4.6609</strain>
    </source>
</reference>
<sequence>MTIHENLRTITDDGVALHVEAQEAEPGAPTIVFVTGVNTTLRFWRRQRRELTGRARMVFYDHRGHGGSSETRPAAATIVQLARDLHVVLTTAAPDEQVILVGHSMGGMVITALAEQLGEKFHDLVRSVVLINSVPNGLAQHWMRLSEVSARRTVALIRKVLPAARRTSRALTPLFRRAGLAKFLPEVPTEVTEAFMAAASFADHRPGLERFHDRNTLVIAGERDNWVPLAATTAMARTIRGATLLVIPEGGHLTPVRNPELVSAHLTSYLDGVIADRT</sequence>
<dbReference type="RefSeq" id="WP_090105148.1">
    <property type="nucleotide sequence ID" value="NZ_FNIX01000032.1"/>
</dbReference>
<proteinExistence type="predicted"/>
<dbReference type="SUPFAM" id="SSF53474">
    <property type="entry name" value="alpha/beta-Hydrolases"/>
    <property type="match status" value="1"/>
</dbReference>
<dbReference type="PRINTS" id="PR00111">
    <property type="entry name" value="ABHYDROLASE"/>
</dbReference>
<feature type="domain" description="AB hydrolase-1" evidence="1">
    <location>
        <begin position="29"/>
        <end position="254"/>
    </location>
</feature>
<keyword evidence="3" id="KW-1185">Reference proteome</keyword>